<dbReference type="PANTHER" id="PTHR32444">
    <property type="entry name" value="BULB-TYPE LECTIN DOMAIN-CONTAINING PROTEIN"/>
    <property type="match status" value="1"/>
</dbReference>
<dbReference type="FunFam" id="2.90.10.10:FF:000004">
    <property type="entry name" value="G-type lectin S-receptor-like serine/threonine-protein kinase"/>
    <property type="match status" value="1"/>
</dbReference>
<dbReference type="PROSITE" id="PS50927">
    <property type="entry name" value="BULB_LECTIN"/>
    <property type="match status" value="1"/>
</dbReference>
<dbReference type="Pfam" id="PF01453">
    <property type="entry name" value="B_lectin"/>
    <property type="match status" value="1"/>
</dbReference>
<dbReference type="InterPro" id="IPR001480">
    <property type="entry name" value="Bulb-type_lectin_dom"/>
</dbReference>
<dbReference type="Pfam" id="PF00954">
    <property type="entry name" value="S_locus_glycop"/>
    <property type="match status" value="1"/>
</dbReference>
<dbReference type="InterPro" id="IPR000742">
    <property type="entry name" value="EGF"/>
</dbReference>
<evidence type="ECO:0000256" key="8">
    <source>
        <dbReference type="SAM" id="Phobius"/>
    </source>
</evidence>
<sequence length="560" mass="62820">MLVLNLSITSDTLSLGRSIKDGEKLVSSDQSFELGFFSTGNSKNRYFGMWYKISPKTVVWVANRDKPLTDSHGFLTFSHDGDLVLVNQSKSVVWSSNLSRVVKNPVAQLLDTGDLVLRENSSLNSDDYRWQSFDHPSDTLLPGMKLGWDLKIGFERCLTSWKSKDDPSPGDYTFRLNINGLPRFELVSLGSGKIYRTRPWFGIQYNGSSIASNPVIKPLFFYGENQMYLLYEVSKSKFIVRLLTNHAGWLQLYVASTRSNAWNIMYSIPNDKCDAYGACGANGICRINRDPICDCLKGFVPKSPEQWDLLDWSGGCMRRIPINCSKEEGLLKLANVKIPDLLEFWLNNNMSLKECEAECLKNCSCTAYANSDVRGVSGCLLWFGSLLDVKEYKEDNYGQALYIRLPKSEPDFVHNSVKKKRMVIAILMSAIAALFLSATAYCHQIQNRRIKSKGWKIKEEDVDLPLFDLATIVNATNGFSEDSLIGAGGFGPVYKDGYSICNMQAIFLPGQERTIEETVNRSRQVLESSRNETILMANCNTESLGASSCGMEEGQKDFGL</sequence>
<comment type="catalytic activity">
    <reaction evidence="6">
        <text>L-seryl-[protein] + ATP = O-phospho-L-seryl-[protein] + ADP + H(+)</text>
        <dbReference type="Rhea" id="RHEA:17989"/>
        <dbReference type="Rhea" id="RHEA-COMP:9863"/>
        <dbReference type="Rhea" id="RHEA-COMP:11604"/>
        <dbReference type="ChEBI" id="CHEBI:15378"/>
        <dbReference type="ChEBI" id="CHEBI:29999"/>
        <dbReference type="ChEBI" id="CHEBI:30616"/>
        <dbReference type="ChEBI" id="CHEBI:83421"/>
        <dbReference type="ChEBI" id="CHEBI:456216"/>
        <dbReference type="EC" id="2.7.11.1"/>
    </reaction>
</comment>
<keyword evidence="8" id="KW-0472">Membrane</keyword>
<evidence type="ECO:0000259" key="11">
    <source>
        <dbReference type="PROSITE" id="PS50948"/>
    </source>
</evidence>
<dbReference type="CDD" id="cd01098">
    <property type="entry name" value="PAN_AP_plant"/>
    <property type="match status" value="1"/>
</dbReference>
<accession>A0A059BM22</accession>
<evidence type="ECO:0000313" key="12">
    <source>
        <dbReference type="EMBL" id="KCW67074.1"/>
    </source>
</evidence>
<dbReference type="InParanoid" id="A0A059BM22"/>
<dbReference type="PROSITE" id="PS50948">
    <property type="entry name" value="PAN"/>
    <property type="match status" value="1"/>
</dbReference>
<dbReference type="EC" id="2.7.11.1" evidence="1"/>
<gene>
    <name evidence="12" type="ORF">EUGRSUZ_F00849</name>
</gene>
<dbReference type="EMBL" id="KK198758">
    <property type="protein sequence ID" value="KCW67074.1"/>
    <property type="molecule type" value="Genomic_DNA"/>
</dbReference>
<dbReference type="PANTHER" id="PTHR32444:SF249">
    <property type="entry name" value="CURCULIN-LIKE (MANNOSE-BINDING) LECTIN FAMILY PROTEIN"/>
    <property type="match status" value="1"/>
</dbReference>
<dbReference type="Gramene" id="KCW67074">
    <property type="protein sequence ID" value="KCW67074"/>
    <property type="gene ID" value="EUGRSUZ_F00849"/>
</dbReference>
<dbReference type="GO" id="GO:0004674">
    <property type="term" value="F:protein serine/threonine kinase activity"/>
    <property type="evidence" value="ECO:0007669"/>
    <property type="project" value="UniProtKB-EC"/>
</dbReference>
<keyword evidence="8" id="KW-0812">Transmembrane</keyword>
<dbReference type="Pfam" id="PF08276">
    <property type="entry name" value="PAN_2"/>
    <property type="match status" value="1"/>
</dbReference>
<evidence type="ECO:0000256" key="5">
    <source>
        <dbReference type="ARBA" id="ARBA00047899"/>
    </source>
</evidence>
<keyword evidence="4" id="KW-0325">Glycoprotein</keyword>
<comment type="caution">
    <text evidence="7">Lacks conserved residue(s) required for the propagation of feature annotation.</text>
</comment>
<keyword evidence="2" id="KW-0732">Signal</keyword>
<name>A0A059BM22_EUCGR</name>
<evidence type="ECO:0000256" key="2">
    <source>
        <dbReference type="ARBA" id="ARBA00022729"/>
    </source>
</evidence>
<evidence type="ECO:0000256" key="6">
    <source>
        <dbReference type="ARBA" id="ARBA00048679"/>
    </source>
</evidence>
<keyword evidence="8" id="KW-1133">Transmembrane helix</keyword>
<comment type="catalytic activity">
    <reaction evidence="5">
        <text>L-threonyl-[protein] + ATP = O-phospho-L-threonyl-[protein] + ADP + H(+)</text>
        <dbReference type="Rhea" id="RHEA:46608"/>
        <dbReference type="Rhea" id="RHEA-COMP:11060"/>
        <dbReference type="Rhea" id="RHEA-COMP:11605"/>
        <dbReference type="ChEBI" id="CHEBI:15378"/>
        <dbReference type="ChEBI" id="CHEBI:30013"/>
        <dbReference type="ChEBI" id="CHEBI:30616"/>
        <dbReference type="ChEBI" id="CHEBI:61977"/>
        <dbReference type="ChEBI" id="CHEBI:456216"/>
        <dbReference type="EC" id="2.7.11.1"/>
    </reaction>
</comment>
<evidence type="ECO:0000256" key="4">
    <source>
        <dbReference type="ARBA" id="ARBA00023180"/>
    </source>
</evidence>
<keyword evidence="7" id="KW-0245">EGF-like domain</keyword>
<keyword evidence="3" id="KW-1015">Disulfide bond</keyword>
<evidence type="ECO:0000256" key="7">
    <source>
        <dbReference type="PROSITE-ProRule" id="PRU00076"/>
    </source>
</evidence>
<dbReference type="PROSITE" id="PS50026">
    <property type="entry name" value="EGF_3"/>
    <property type="match status" value="1"/>
</dbReference>
<dbReference type="InterPro" id="IPR036426">
    <property type="entry name" value="Bulb-type_lectin_dom_sf"/>
</dbReference>
<evidence type="ECO:0000259" key="9">
    <source>
        <dbReference type="PROSITE" id="PS50026"/>
    </source>
</evidence>
<dbReference type="SMART" id="SM00473">
    <property type="entry name" value="PAN_AP"/>
    <property type="match status" value="1"/>
</dbReference>
<dbReference type="SMART" id="SM00108">
    <property type="entry name" value="B_lectin"/>
    <property type="match status" value="1"/>
</dbReference>
<feature type="domain" description="EGF-like" evidence="9">
    <location>
        <begin position="269"/>
        <end position="305"/>
    </location>
</feature>
<feature type="domain" description="Bulb-type lectin" evidence="10">
    <location>
        <begin position="10"/>
        <end position="130"/>
    </location>
</feature>
<evidence type="ECO:0000256" key="1">
    <source>
        <dbReference type="ARBA" id="ARBA00012513"/>
    </source>
</evidence>
<dbReference type="CDD" id="cd00028">
    <property type="entry name" value="B_lectin"/>
    <property type="match status" value="1"/>
</dbReference>
<dbReference type="SUPFAM" id="SSF51110">
    <property type="entry name" value="alpha-D-mannose-specific plant lectins"/>
    <property type="match status" value="1"/>
</dbReference>
<protein>
    <recommendedName>
        <fullName evidence="1">non-specific serine/threonine protein kinase</fullName>
        <ecNumber evidence="1">2.7.11.1</ecNumber>
    </recommendedName>
</protein>
<evidence type="ECO:0000259" key="10">
    <source>
        <dbReference type="PROSITE" id="PS50927"/>
    </source>
</evidence>
<dbReference type="OMA" id="MANCNTE"/>
<dbReference type="InterPro" id="IPR000858">
    <property type="entry name" value="S_locus_glycoprot_dom"/>
</dbReference>
<organism evidence="12">
    <name type="scientific">Eucalyptus grandis</name>
    <name type="common">Flooded gum</name>
    <dbReference type="NCBI Taxonomy" id="71139"/>
    <lineage>
        <taxon>Eukaryota</taxon>
        <taxon>Viridiplantae</taxon>
        <taxon>Streptophyta</taxon>
        <taxon>Embryophyta</taxon>
        <taxon>Tracheophyta</taxon>
        <taxon>Spermatophyta</taxon>
        <taxon>Magnoliopsida</taxon>
        <taxon>eudicotyledons</taxon>
        <taxon>Gunneridae</taxon>
        <taxon>Pentapetalae</taxon>
        <taxon>rosids</taxon>
        <taxon>malvids</taxon>
        <taxon>Myrtales</taxon>
        <taxon>Myrtaceae</taxon>
        <taxon>Myrtoideae</taxon>
        <taxon>Eucalypteae</taxon>
        <taxon>Eucalyptus</taxon>
    </lineage>
</organism>
<reference evidence="12" key="1">
    <citation type="submission" date="2013-07" db="EMBL/GenBank/DDBJ databases">
        <title>The genome of Eucalyptus grandis.</title>
        <authorList>
            <person name="Schmutz J."/>
            <person name="Hayes R."/>
            <person name="Myburg A."/>
            <person name="Tuskan G."/>
            <person name="Grattapaglia D."/>
            <person name="Rokhsar D.S."/>
        </authorList>
    </citation>
    <scope>NUCLEOTIDE SEQUENCE</scope>
    <source>
        <tissue evidence="12">Leaf extractions</tissue>
    </source>
</reference>
<dbReference type="InterPro" id="IPR003609">
    <property type="entry name" value="Pan_app"/>
</dbReference>
<dbReference type="STRING" id="71139.A0A059BM22"/>
<dbReference type="AlphaFoldDB" id="A0A059BM22"/>
<dbReference type="Gene3D" id="3.30.200.20">
    <property type="entry name" value="Phosphorylase Kinase, domain 1"/>
    <property type="match status" value="1"/>
</dbReference>
<feature type="domain" description="Apple" evidence="11">
    <location>
        <begin position="324"/>
        <end position="406"/>
    </location>
</feature>
<evidence type="ECO:0000256" key="3">
    <source>
        <dbReference type="ARBA" id="ARBA00023157"/>
    </source>
</evidence>
<feature type="transmembrane region" description="Helical" evidence="8">
    <location>
        <begin position="422"/>
        <end position="443"/>
    </location>
</feature>
<dbReference type="GO" id="GO:0048544">
    <property type="term" value="P:recognition of pollen"/>
    <property type="evidence" value="ECO:0007669"/>
    <property type="project" value="InterPro"/>
</dbReference>
<dbReference type="Gene3D" id="2.90.10.10">
    <property type="entry name" value="Bulb-type lectin domain"/>
    <property type="match status" value="1"/>
</dbReference>
<proteinExistence type="predicted"/>